<reference evidence="13" key="2">
    <citation type="journal article" date="2023" name="Microbiome">
        <title>Synthase-selected sorting approach identifies a beta-lactone synthase in a nudibranch symbiotic bacterium.</title>
        <authorList>
            <person name="Dzunkova M."/>
            <person name="La Clair J.J."/>
            <person name="Tyml T."/>
            <person name="Doud D."/>
            <person name="Schulz F."/>
            <person name="Piquer-Esteban S."/>
            <person name="Porcel Sanchis D."/>
            <person name="Osborn A."/>
            <person name="Robinson D."/>
            <person name="Louie K.B."/>
            <person name="Bowen B.P."/>
            <person name="Bowers R.M."/>
            <person name="Lee J."/>
            <person name="Arnau V."/>
            <person name="Diaz-Villanueva W."/>
            <person name="Stepanauskas R."/>
            <person name="Gosliner T."/>
            <person name="Date S.V."/>
            <person name="Northen T.R."/>
            <person name="Cheng J.F."/>
            <person name="Burkart M.D."/>
            <person name="Woyke T."/>
        </authorList>
    </citation>
    <scope>NUCLEOTIDE SEQUENCE</scope>
    <source>
        <strain evidence="13">Df01</strain>
    </source>
</reference>
<dbReference type="InterPro" id="IPR044878">
    <property type="entry name" value="UbiA_sf"/>
</dbReference>
<reference evidence="13" key="1">
    <citation type="submission" date="2022-08" db="EMBL/GenBank/DDBJ databases">
        <authorList>
            <person name="Dzunkova M."/>
            <person name="La Clair J."/>
            <person name="Tyml T."/>
            <person name="Doud D."/>
            <person name="Schulz F."/>
            <person name="Piquer S."/>
            <person name="Porcel Sanchis D."/>
            <person name="Osborn A."/>
            <person name="Robinson D."/>
            <person name="Louie K.B."/>
            <person name="Bowen B.P."/>
            <person name="Bowers R."/>
            <person name="Lee J."/>
            <person name="Arnau Llombart V."/>
            <person name="Diaz Villanueva W."/>
            <person name="Gosliner T."/>
            <person name="Northen T."/>
            <person name="Cheng J.-F."/>
            <person name="Burkart M.D."/>
            <person name="Woyke T."/>
        </authorList>
    </citation>
    <scope>NUCLEOTIDE SEQUENCE</scope>
    <source>
        <strain evidence="13">Df01</strain>
    </source>
</reference>
<evidence type="ECO:0000256" key="7">
    <source>
        <dbReference type="ARBA" id="ARBA00022688"/>
    </source>
</evidence>
<keyword evidence="9 11" id="KW-1133">Transmembrane helix</keyword>
<dbReference type="CDD" id="cd13959">
    <property type="entry name" value="PT_UbiA_COQ2"/>
    <property type="match status" value="1"/>
</dbReference>
<proteinExistence type="inferred from homology"/>
<evidence type="ECO:0000256" key="9">
    <source>
        <dbReference type="ARBA" id="ARBA00022989"/>
    </source>
</evidence>
<organism evidence="13 14">
    <name type="scientific">Candidatus Doriopsillibacter californiensis</name>
    <dbReference type="NCBI Taxonomy" id="2970740"/>
    <lineage>
        <taxon>Bacteria</taxon>
        <taxon>Pseudomonadati</taxon>
        <taxon>Pseudomonadota</taxon>
        <taxon>Gammaproteobacteria</taxon>
        <taxon>Candidatus Tethybacterales</taxon>
        <taxon>Candidatus Persebacteraceae</taxon>
        <taxon>Candidatus Doriopsillibacter</taxon>
    </lineage>
</organism>
<evidence type="ECO:0000256" key="11">
    <source>
        <dbReference type="HAMAP-Rule" id="MF_01635"/>
    </source>
</evidence>
<gene>
    <name evidence="11 13" type="primary">ubiA</name>
    <name evidence="13" type="ORF">NQX30_00790</name>
</gene>
<evidence type="ECO:0000256" key="8">
    <source>
        <dbReference type="ARBA" id="ARBA00022692"/>
    </source>
</evidence>
<comment type="similarity">
    <text evidence="3 11">Belongs to the UbiA prenyltransferase family.</text>
</comment>
<evidence type="ECO:0000313" key="14">
    <source>
        <dbReference type="Proteomes" id="UP001168167"/>
    </source>
</evidence>
<keyword evidence="7 11" id="KW-0831">Ubiquinone biosynthesis</keyword>
<dbReference type="PROSITE" id="PS00943">
    <property type="entry name" value="UBIA"/>
    <property type="match status" value="1"/>
</dbReference>
<dbReference type="NCBIfam" id="TIGR01474">
    <property type="entry name" value="ubiA_proteo"/>
    <property type="match status" value="1"/>
</dbReference>
<dbReference type="HAMAP" id="MF_01635">
    <property type="entry name" value="UbiA"/>
    <property type="match status" value="1"/>
</dbReference>
<comment type="pathway">
    <text evidence="11">Cofactor biosynthesis; ubiquinone biosynthesis.</text>
</comment>
<dbReference type="Proteomes" id="UP001168167">
    <property type="component" value="Unassembled WGS sequence"/>
</dbReference>
<feature type="transmembrane region" description="Helical" evidence="11">
    <location>
        <begin position="43"/>
        <end position="64"/>
    </location>
</feature>
<feature type="transmembrane region" description="Helical" evidence="11">
    <location>
        <begin position="85"/>
        <end position="106"/>
    </location>
</feature>
<evidence type="ECO:0000256" key="12">
    <source>
        <dbReference type="NCBIfam" id="TIGR01474"/>
    </source>
</evidence>
<dbReference type="PANTHER" id="PTHR11048">
    <property type="entry name" value="PRENYLTRANSFERASES"/>
    <property type="match status" value="1"/>
</dbReference>
<keyword evidence="5 11" id="KW-0997">Cell inner membrane</keyword>
<keyword evidence="11" id="KW-0460">Magnesium</keyword>
<feature type="transmembrane region" description="Helical" evidence="11">
    <location>
        <begin position="138"/>
        <end position="156"/>
    </location>
</feature>
<comment type="cofactor">
    <cofactor evidence="1 11">
        <name>Mg(2+)</name>
        <dbReference type="ChEBI" id="CHEBI:18420"/>
    </cofactor>
</comment>
<dbReference type="PANTHER" id="PTHR11048:SF28">
    <property type="entry name" value="4-HYDROXYBENZOATE POLYPRENYLTRANSFERASE, MITOCHONDRIAL"/>
    <property type="match status" value="1"/>
</dbReference>
<comment type="caution">
    <text evidence="13">The sequence shown here is derived from an EMBL/GenBank/DDBJ whole genome shotgun (WGS) entry which is preliminary data.</text>
</comment>
<dbReference type="InterPro" id="IPR039653">
    <property type="entry name" value="Prenyltransferase"/>
</dbReference>
<keyword evidence="10 11" id="KW-0472">Membrane</keyword>
<evidence type="ECO:0000256" key="1">
    <source>
        <dbReference type="ARBA" id="ARBA00001946"/>
    </source>
</evidence>
<dbReference type="InterPro" id="IPR006370">
    <property type="entry name" value="HB_polyprenyltransferase-like"/>
</dbReference>
<dbReference type="Pfam" id="PF01040">
    <property type="entry name" value="UbiA"/>
    <property type="match status" value="1"/>
</dbReference>
<dbReference type="GO" id="GO:0008412">
    <property type="term" value="F:4-hydroxybenzoate polyprenyltransferase activity"/>
    <property type="evidence" value="ECO:0007669"/>
    <property type="project" value="UniProtKB-EC"/>
</dbReference>
<dbReference type="InterPro" id="IPR030470">
    <property type="entry name" value="UbiA_prenylTrfase_CS"/>
</dbReference>
<keyword evidence="6 11" id="KW-0808">Transferase</keyword>
<comment type="subcellular location">
    <subcellularLocation>
        <location evidence="11">Cell inner membrane</location>
        <topology evidence="11">Multi-pass membrane protein</topology>
    </subcellularLocation>
    <subcellularLocation>
        <location evidence="2">Membrane</location>
        <topology evidence="2">Multi-pass membrane protein</topology>
    </subcellularLocation>
</comment>
<comment type="catalytic activity">
    <reaction evidence="11">
        <text>all-trans-octaprenyl diphosphate + 4-hydroxybenzoate = 4-hydroxy-3-(all-trans-octaprenyl)benzoate + diphosphate</text>
        <dbReference type="Rhea" id="RHEA:27782"/>
        <dbReference type="ChEBI" id="CHEBI:1617"/>
        <dbReference type="ChEBI" id="CHEBI:17879"/>
        <dbReference type="ChEBI" id="CHEBI:33019"/>
        <dbReference type="ChEBI" id="CHEBI:57711"/>
        <dbReference type="EC" id="2.5.1.39"/>
    </reaction>
</comment>
<comment type="function">
    <text evidence="11">Catalyzes the prenylation of para-hydroxybenzoate (PHB) with an all-trans polyprenyl group. Mediates the second step in the final reaction sequence of ubiquinone-8 (UQ-8) biosynthesis, which is the condensation of the polyisoprenoid side chain with PHB, generating the first membrane-bound Q intermediate 3-octaprenyl-4-hydroxybenzoate.</text>
</comment>
<evidence type="ECO:0000256" key="10">
    <source>
        <dbReference type="ARBA" id="ARBA00023136"/>
    </source>
</evidence>
<feature type="transmembrane region" description="Helical" evidence="11">
    <location>
        <begin position="112"/>
        <end position="129"/>
    </location>
</feature>
<dbReference type="EC" id="2.5.1.39" evidence="11 12"/>
<accession>A0ABT7QKH4</accession>
<feature type="transmembrane region" description="Helical" evidence="11">
    <location>
        <begin position="264"/>
        <end position="282"/>
    </location>
</feature>
<protein>
    <recommendedName>
        <fullName evidence="11 12">4-hydroxybenzoate octaprenyltransferase</fullName>
        <ecNumber evidence="11 12">2.5.1.39</ecNumber>
    </recommendedName>
    <alternativeName>
        <fullName evidence="11">4-HB polyprenyltransferase</fullName>
    </alternativeName>
</protein>
<evidence type="ECO:0000256" key="4">
    <source>
        <dbReference type="ARBA" id="ARBA00022475"/>
    </source>
</evidence>
<feature type="transmembrane region" description="Helical" evidence="11">
    <location>
        <begin position="162"/>
        <end position="185"/>
    </location>
</feature>
<feature type="transmembrane region" description="Helical" evidence="11">
    <location>
        <begin position="20"/>
        <end position="37"/>
    </location>
</feature>
<dbReference type="Gene3D" id="1.20.120.1780">
    <property type="entry name" value="UbiA prenyltransferase"/>
    <property type="match status" value="1"/>
</dbReference>
<sequence>MLRLLDYLSLARFDKPIGSLLLLWPTLWGLWLAAEGWPGSRWLVIFVTGVFAMRAFGCAVNDIVDRKLDAQVARTRTRPLAARRISVAEAAMVAAFFLLIAAALFLQLPAIAQLWALAGLALAAAYPLAKRIFAVPQMVLGAAFSFGIPIAYAAVRGESPPLQAWLFVVANWLWVLAYDTIYAMCDRDDDIKAGAKSSAVWLDNNDVTAISLLYAAAVLWLSFLGVWYVLGTAYQVALIAAMSLVFRFWQLYRTRQPAACLSAFRANHWFGAFVFAGLAAAFA</sequence>
<keyword evidence="8 11" id="KW-0812">Transmembrane</keyword>
<dbReference type="EMBL" id="JANQAO010000001">
    <property type="protein sequence ID" value="MDM5146925.1"/>
    <property type="molecule type" value="Genomic_DNA"/>
</dbReference>
<evidence type="ECO:0000256" key="3">
    <source>
        <dbReference type="ARBA" id="ARBA00005985"/>
    </source>
</evidence>
<dbReference type="Gene3D" id="1.10.357.140">
    <property type="entry name" value="UbiA prenyltransferase"/>
    <property type="match status" value="1"/>
</dbReference>
<feature type="transmembrane region" description="Helical" evidence="11">
    <location>
        <begin position="206"/>
        <end position="228"/>
    </location>
</feature>
<evidence type="ECO:0000313" key="13">
    <source>
        <dbReference type="EMBL" id="MDM5146925.1"/>
    </source>
</evidence>
<evidence type="ECO:0000256" key="2">
    <source>
        <dbReference type="ARBA" id="ARBA00004141"/>
    </source>
</evidence>
<keyword evidence="14" id="KW-1185">Reference proteome</keyword>
<evidence type="ECO:0000256" key="5">
    <source>
        <dbReference type="ARBA" id="ARBA00022519"/>
    </source>
</evidence>
<evidence type="ECO:0000256" key="6">
    <source>
        <dbReference type="ARBA" id="ARBA00022679"/>
    </source>
</evidence>
<feature type="transmembrane region" description="Helical" evidence="11">
    <location>
        <begin position="234"/>
        <end position="252"/>
    </location>
</feature>
<keyword evidence="4 11" id="KW-1003">Cell membrane</keyword>
<dbReference type="InterPro" id="IPR000537">
    <property type="entry name" value="UbiA_prenyltransferase"/>
</dbReference>
<name>A0ABT7QKH4_9GAMM</name>